<dbReference type="RefSeq" id="XP_064850492.1">
    <property type="nucleotide sequence ID" value="XM_064994420.1"/>
</dbReference>
<evidence type="ECO:0000313" key="5">
    <source>
        <dbReference type="Proteomes" id="UP001360560"/>
    </source>
</evidence>
<keyword evidence="5" id="KW-1185">Reference proteome</keyword>
<feature type="compositionally biased region" description="Low complexity" evidence="2">
    <location>
        <begin position="119"/>
        <end position="145"/>
    </location>
</feature>
<evidence type="ECO:0000256" key="1">
    <source>
        <dbReference type="ARBA" id="ARBA00022658"/>
    </source>
</evidence>
<dbReference type="Pfam" id="PF00780">
    <property type="entry name" value="CNH"/>
    <property type="match status" value="1"/>
</dbReference>
<dbReference type="InterPro" id="IPR001180">
    <property type="entry name" value="CNH_dom"/>
</dbReference>
<evidence type="ECO:0000313" key="4">
    <source>
        <dbReference type="EMBL" id="GMM33492.1"/>
    </source>
</evidence>
<reference evidence="4 5" key="1">
    <citation type="journal article" date="2023" name="Elife">
        <title>Identification of key yeast species and microbe-microbe interactions impacting larval growth of Drosophila in the wild.</title>
        <authorList>
            <person name="Mure A."/>
            <person name="Sugiura Y."/>
            <person name="Maeda R."/>
            <person name="Honda K."/>
            <person name="Sakurai N."/>
            <person name="Takahashi Y."/>
            <person name="Watada M."/>
            <person name="Katoh T."/>
            <person name="Gotoh A."/>
            <person name="Gotoh Y."/>
            <person name="Taniguchi I."/>
            <person name="Nakamura K."/>
            <person name="Hayashi T."/>
            <person name="Katayama T."/>
            <person name="Uemura T."/>
            <person name="Hattori Y."/>
        </authorList>
    </citation>
    <scope>NUCLEOTIDE SEQUENCE [LARGE SCALE GENOMIC DNA]</scope>
    <source>
        <strain evidence="4 5">SC-9</strain>
    </source>
</reference>
<accession>A0AAV5QFG9</accession>
<dbReference type="GeneID" id="90071471"/>
<feature type="region of interest" description="Disordered" evidence="2">
    <location>
        <begin position="85"/>
        <end position="194"/>
    </location>
</feature>
<comment type="caution">
    <text evidence="4">The sequence shown here is derived from an EMBL/GenBank/DDBJ whole genome shotgun (WGS) entry which is preliminary data.</text>
</comment>
<feature type="domain" description="CNH" evidence="3">
    <location>
        <begin position="731"/>
        <end position="1062"/>
    </location>
</feature>
<protein>
    <recommendedName>
        <fullName evidence="3">CNH domain-containing protein</fullName>
    </recommendedName>
</protein>
<dbReference type="SMART" id="SM00036">
    <property type="entry name" value="CNH"/>
    <property type="match status" value="1"/>
</dbReference>
<feature type="compositionally biased region" description="Acidic residues" evidence="2">
    <location>
        <begin position="1108"/>
        <end position="1138"/>
    </location>
</feature>
<feature type="region of interest" description="Disordered" evidence="2">
    <location>
        <begin position="1"/>
        <end position="47"/>
    </location>
</feature>
<keyword evidence="1" id="KW-0344">Guanine-nucleotide releasing factor</keyword>
<feature type="compositionally biased region" description="Low complexity" evidence="2">
    <location>
        <begin position="15"/>
        <end position="28"/>
    </location>
</feature>
<organism evidence="4 5">
    <name type="scientific">Saccharomycopsis crataegensis</name>
    <dbReference type="NCBI Taxonomy" id="43959"/>
    <lineage>
        <taxon>Eukaryota</taxon>
        <taxon>Fungi</taxon>
        <taxon>Dikarya</taxon>
        <taxon>Ascomycota</taxon>
        <taxon>Saccharomycotina</taxon>
        <taxon>Saccharomycetes</taxon>
        <taxon>Saccharomycopsidaceae</taxon>
        <taxon>Saccharomycopsis</taxon>
    </lineage>
</organism>
<feature type="compositionally biased region" description="Polar residues" evidence="2">
    <location>
        <begin position="176"/>
        <end position="191"/>
    </location>
</feature>
<evidence type="ECO:0000259" key="3">
    <source>
        <dbReference type="PROSITE" id="PS50219"/>
    </source>
</evidence>
<feature type="compositionally biased region" description="Basic and acidic residues" evidence="2">
    <location>
        <begin position="1139"/>
        <end position="1152"/>
    </location>
</feature>
<proteinExistence type="predicted"/>
<dbReference type="Proteomes" id="UP001360560">
    <property type="component" value="Unassembled WGS sequence"/>
</dbReference>
<sequence>MNSHDHLSSQNDFAISRSRSIGNRSRSNSVKRTPRPGFIQQPLPNINNNYQTTTNGDFMGNAPPINSPNMGYNATPNMGYKQAYNSPGMPANVSPSPMPLGRSRTLPGKPAIQNGRMHPGQFQKAPPQQQQQQQQQLQEPYQFHQSSQPQYQTNSNQNILPRDQRSSPQRYEENSRSPAHQSLNRSKTSAGAHSLRKNMSLLRRNQNMPSPMLQKSPQKFNGVADNDEHGVSSLRSFDVLSIDSDDHGRQPNPFNDDVISLDDGSVNQHQQTEEAITLNTLLKSIMKNRKINKIKFACDPAAQYNIKTANSWVEYCDLKPSDYGKMSNRSLQKQEILFQLIKYQQLNSKNDKKDIWDTIGYDFLFSQDESIVFPETKAEVYDDFFGYFNTLQQLEELCEKYLYQPLLDELNKNKDESESKKKTSSHRLFNINTICEIINTWLFKIIDSYQMYINQLIVTKFWLEMELFKDQKSNIFLNWLNNNFKSKFPYQELISNYLIDNLINYVHCLEKLLELHSHKKSSTSYKKISIVLNSLQTFVTQCHSHYSSMEFKNFLSKFNWNCSTAGNIQFKWKNLKIINRNKINNSSNNIDYLILFNNCLVLCKLDIYLKEIIVKEYPFPIEFLEIWDINNNELKLVHRGKSGISYDLMFFDRSLKEHWKKLIMDTKVSYITEKAQIDPFEMIPITTNFVNGDNYMQNPQATQSKLKYYESQPILNALKNSKNLANINTISGKILCSLTMNFHGQTYHLIGTSNGLFIDDINRTGLNWKKLSGIRYVKQVEVVEEHNRLIVFAGDQIVQFDFNNIIKSILDTNYHLVGHDLSNQKVLFFKMGYINGEWYLFYRYIPATIKKKGLEMNNINQNPSNCHFKILKLNPRGEFETFKEFALNDINCFDAILLKDTTDMIYLSTNRGFAKLLLKTITLLPLQIIPSYVYNSQNNYSLDDRMFLQKIEQNLGSSKPIKIIETNNPDELLLTFETFAIFIDRNTDLLSRFDIIHFNVNVENIAFKNNAIFAIRNNVIEVFKIHNHRVSENGQRSNKFLSHEQVVVAENISLIDSSSSSITVVLDHPTDGSSHQLVLQLVEKKQKKETQKEVIRVQQSLVYQADSDGSDSDDSDSESSESESEDSESEGEDDDDGYSNDKRKSMANNKSREKKLALEKMRIMDSNTRLPNNWISLWELNVNDFNSNFIKCQELIYQLMKTEEELNFQAKSLHRSLGFKFLSDSVNDSMIYPDSKDSIYRHTFGCLNPLMNLHEKFLLRPMLEILNLKSKELPLYDILTLYDSWISEATFIYSEYASRMIKSEWFFQLQERNENAQFLHWLNFDPIKLKEKLELFYTNLINLVDHFHMMIQNIQINRNVDSNIEIFKIEAIANKIQSLQESVALKLKTEKFSTITESLSWEIEDDLAKKSFLSNCVKKMIKFDEIFIKVNDGQNKIYKKKRMIMLFPNWLLIIKCYKDQKVFKVVENPLNLDTISFEYSNSDHNAINVYNNGGKILYKFGFGSRIEKKEWYDAFAAREENK</sequence>
<feature type="region of interest" description="Disordered" evidence="2">
    <location>
        <begin position="1105"/>
        <end position="1152"/>
    </location>
</feature>
<name>A0AAV5QFG9_9ASCO</name>
<feature type="compositionally biased region" description="Polar residues" evidence="2">
    <location>
        <begin position="146"/>
        <end position="159"/>
    </location>
</feature>
<dbReference type="InterPro" id="IPR052233">
    <property type="entry name" value="Rho-type_GEFs"/>
</dbReference>
<gene>
    <name evidence="4" type="ORF">DASC09_008170</name>
</gene>
<dbReference type="GO" id="GO:0005085">
    <property type="term" value="F:guanyl-nucleotide exchange factor activity"/>
    <property type="evidence" value="ECO:0007669"/>
    <property type="project" value="UniProtKB-KW"/>
</dbReference>
<dbReference type="PANTHER" id="PTHR46572:SF1">
    <property type="entry name" value="RHO1 GUANINE NUCLEOTIDE EXCHANGE FACTOR TUS1"/>
    <property type="match status" value="1"/>
</dbReference>
<dbReference type="PROSITE" id="PS50219">
    <property type="entry name" value="CNH"/>
    <property type="match status" value="1"/>
</dbReference>
<evidence type="ECO:0000256" key="2">
    <source>
        <dbReference type="SAM" id="MobiDB-lite"/>
    </source>
</evidence>
<dbReference type="EMBL" id="BTFZ01000001">
    <property type="protein sequence ID" value="GMM33492.1"/>
    <property type="molecule type" value="Genomic_DNA"/>
</dbReference>
<dbReference type="SUPFAM" id="SSF50729">
    <property type="entry name" value="PH domain-like"/>
    <property type="match status" value="1"/>
</dbReference>
<feature type="compositionally biased region" description="Basic and acidic residues" evidence="2">
    <location>
        <begin position="162"/>
        <end position="175"/>
    </location>
</feature>
<dbReference type="PANTHER" id="PTHR46572">
    <property type="entry name" value="RHO1 GDP-GTP EXCHANGE PROTEIN 1-RELATED"/>
    <property type="match status" value="1"/>
</dbReference>